<evidence type="ECO:0008006" key="3">
    <source>
        <dbReference type="Google" id="ProtNLM"/>
    </source>
</evidence>
<dbReference type="AlphaFoldDB" id="A0A9X3S4J1"/>
<dbReference type="Proteomes" id="UP001149140">
    <property type="component" value="Unassembled WGS sequence"/>
</dbReference>
<evidence type="ECO:0000313" key="1">
    <source>
        <dbReference type="EMBL" id="MDA0163156.1"/>
    </source>
</evidence>
<gene>
    <name evidence="1" type="ORF">OM076_22980</name>
</gene>
<comment type="caution">
    <text evidence="1">The sequence shown here is derived from an EMBL/GenBank/DDBJ whole genome shotgun (WGS) entry which is preliminary data.</text>
</comment>
<dbReference type="RefSeq" id="WP_270042399.1">
    <property type="nucleotide sequence ID" value="NZ_JAPDOD010000023.1"/>
</dbReference>
<dbReference type="InterPro" id="IPR038352">
    <property type="entry name" value="Imelysin_sf"/>
</dbReference>
<keyword evidence="2" id="KW-1185">Reference proteome</keyword>
<organism evidence="1 2">
    <name type="scientific">Solirubrobacter ginsenosidimutans</name>
    <dbReference type="NCBI Taxonomy" id="490573"/>
    <lineage>
        <taxon>Bacteria</taxon>
        <taxon>Bacillati</taxon>
        <taxon>Actinomycetota</taxon>
        <taxon>Thermoleophilia</taxon>
        <taxon>Solirubrobacterales</taxon>
        <taxon>Solirubrobacteraceae</taxon>
        <taxon>Solirubrobacter</taxon>
    </lineage>
</organism>
<dbReference type="PROSITE" id="PS51257">
    <property type="entry name" value="PROKAR_LIPOPROTEIN"/>
    <property type="match status" value="1"/>
</dbReference>
<accession>A0A9X3S4J1</accession>
<evidence type="ECO:0000313" key="2">
    <source>
        <dbReference type="Proteomes" id="UP001149140"/>
    </source>
</evidence>
<name>A0A9X3S4J1_9ACTN</name>
<protein>
    <recommendedName>
        <fullName evidence="3">EfeM/EfeO family lipoprotein</fullName>
    </recommendedName>
</protein>
<proteinExistence type="predicted"/>
<reference evidence="1" key="1">
    <citation type="submission" date="2022-10" db="EMBL/GenBank/DDBJ databases">
        <title>The WGS of Solirubrobacter ginsenosidimutans DSM 21036.</title>
        <authorList>
            <person name="Jiang Z."/>
        </authorList>
    </citation>
    <scope>NUCLEOTIDE SEQUENCE</scope>
    <source>
        <strain evidence="1">DSM 21036</strain>
    </source>
</reference>
<dbReference type="EMBL" id="JAPDOD010000023">
    <property type="protein sequence ID" value="MDA0163156.1"/>
    <property type="molecule type" value="Genomic_DNA"/>
</dbReference>
<dbReference type="Gene3D" id="1.20.1420.20">
    <property type="entry name" value="M75 peptidase, HXXE motif"/>
    <property type="match status" value="1"/>
</dbReference>
<sequence length="362" mass="38984">MRRFFTLLVVGCLALVGCGGDDTSNETTPKATPAAAANVDLAPIKDYLLEHTDRLVTSVELLNRDAQEYYNLAEAADFDYAKLLKDNRAEVQTALKELQGAHIQANPAYEEMEGVVAGVPSLADYDVIIDAGSDGSDPESAVPFSLTTKAGKEYKQPGNFFALVETSVFGTEPKFQVKGVTPDLDGDGKVTFPEALPDADFLLAATTDFLKYAKELDTKAKEWQPTLEDAYTAVVVMTPTMSEYFDAWKNSRFIAGGKAEEKGFVATSRLSDIRDILGGIVLIYDSIQPSVEKVNADQAAQTKTDLAKLHEFAGRLLSEEEGGKKFTASDADTLGTEAQRNAEAIAGQVSQAAGQLGLKLED</sequence>